<dbReference type="PROSITE" id="PS01274">
    <property type="entry name" value="COA_TRANSF_2"/>
    <property type="match status" value="1"/>
</dbReference>
<dbReference type="GO" id="GO:0008410">
    <property type="term" value="F:CoA-transferase activity"/>
    <property type="evidence" value="ECO:0007669"/>
    <property type="project" value="InterPro"/>
</dbReference>
<keyword evidence="4" id="KW-1185">Reference proteome</keyword>
<dbReference type="RefSeq" id="WP_110889051.1">
    <property type="nucleotide sequence ID" value="NZ_QJSX01000044.1"/>
</dbReference>
<comment type="similarity">
    <text evidence="1">Belongs to the 3-oxoacid CoA-transferase subunit B family.</text>
</comment>
<evidence type="ECO:0000313" key="4">
    <source>
        <dbReference type="Proteomes" id="UP000248326"/>
    </source>
</evidence>
<dbReference type="OrthoDB" id="9778604at2"/>
<dbReference type="InterPro" id="IPR012791">
    <property type="entry name" value="3-oxoacid_CoA-transf_B"/>
</dbReference>
<dbReference type="SMART" id="SM00882">
    <property type="entry name" value="CoA_trans"/>
    <property type="match status" value="1"/>
</dbReference>
<dbReference type="Gene3D" id="3.40.1080.10">
    <property type="entry name" value="Glutaconate Coenzyme A-transferase"/>
    <property type="match status" value="1"/>
</dbReference>
<dbReference type="InterPro" id="IPR004164">
    <property type="entry name" value="CoA_transf_AS"/>
</dbReference>
<dbReference type="PANTHER" id="PTHR13707">
    <property type="entry name" value="KETOACID-COENZYME A TRANSFERASE"/>
    <property type="match status" value="1"/>
</dbReference>
<proteinExistence type="inferred from homology"/>
<dbReference type="InterPro" id="IPR037171">
    <property type="entry name" value="NagB/RpiA_transferase-like"/>
</dbReference>
<gene>
    <name evidence="3" type="ORF">DES52_1442</name>
</gene>
<protein>
    <submittedName>
        <fullName evidence="3">3-oxoacid CoA-transferase subunit B</fullName>
    </submittedName>
</protein>
<evidence type="ECO:0000256" key="2">
    <source>
        <dbReference type="ARBA" id="ARBA00022679"/>
    </source>
</evidence>
<dbReference type="InterPro" id="IPR004165">
    <property type="entry name" value="CoA_trans_fam_I"/>
</dbReference>
<evidence type="ECO:0000313" key="3">
    <source>
        <dbReference type="EMBL" id="PYE47699.1"/>
    </source>
</evidence>
<accession>A0A318S2T2</accession>
<dbReference type="PANTHER" id="PTHR13707:SF57">
    <property type="entry name" value="SUCCINYL-COA:3-KETOACID COENZYME A TRANSFERASE SUBUNIT B-RELATED"/>
    <property type="match status" value="1"/>
</dbReference>
<evidence type="ECO:0000256" key="1">
    <source>
        <dbReference type="ARBA" id="ARBA00007047"/>
    </source>
</evidence>
<sequence>MAWSREDMARRAALELRDGMYVNLGIGMPTLVANFIPEGVNVTLQSENGLLGLGPFPREADVDADLINAGKQTVTIQAGGSYFSSADSFAMIRGGHIDVAILGAMQVSASGDLANWMIPGKMVKGMGGAMDLVAGVRRVVVLMEHTAKGGGFKLVERCSLPLTGLGVVQRVITELGVVDVTPDGLVLVEVAPGVEGRDVQRQTGAPLHLR</sequence>
<reference evidence="3 4" key="1">
    <citation type="submission" date="2018-06" db="EMBL/GenBank/DDBJ databases">
        <title>Genomic Encyclopedia of Type Strains, Phase IV (KMG-IV): sequencing the most valuable type-strain genomes for metagenomic binning, comparative biology and taxonomic classification.</title>
        <authorList>
            <person name="Goeker M."/>
        </authorList>
    </citation>
    <scope>NUCLEOTIDE SEQUENCE [LARGE SCALE GENOMIC DNA]</scope>
    <source>
        <strain evidence="3 4">DSM 18048</strain>
    </source>
</reference>
<keyword evidence="2 3" id="KW-0808">Transferase</keyword>
<feature type="non-terminal residue" evidence="3">
    <location>
        <position position="210"/>
    </location>
</feature>
<dbReference type="FunFam" id="3.40.1080.10:FF:000001">
    <property type="entry name" value="Succinyl-coa:3-ketoacid-coenzyme a transferase subunit b"/>
    <property type="match status" value="1"/>
</dbReference>
<dbReference type="Proteomes" id="UP000248326">
    <property type="component" value="Unassembled WGS sequence"/>
</dbReference>
<dbReference type="Pfam" id="PF01144">
    <property type="entry name" value="CoA_trans"/>
    <property type="match status" value="1"/>
</dbReference>
<dbReference type="EMBL" id="QJSX01000044">
    <property type="protein sequence ID" value="PYE47699.1"/>
    <property type="molecule type" value="Genomic_DNA"/>
</dbReference>
<name>A0A318S2T2_9DEIO</name>
<dbReference type="NCBIfam" id="TIGR02428">
    <property type="entry name" value="pcaJ_scoB_fam"/>
    <property type="match status" value="1"/>
</dbReference>
<dbReference type="AlphaFoldDB" id="A0A318S2T2"/>
<organism evidence="3 4">
    <name type="scientific">Deinococcus yavapaiensis KR-236</name>
    <dbReference type="NCBI Taxonomy" id="694435"/>
    <lineage>
        <taxon>Bacteria</taxon>
        <taxon>Thermotogati</taxon>
        <taxon>Deinococcota</taxon>
        <taxon>Deinococci</taxon>
        <taxon>Deinococcales</taxon>
        <taxon>Deinococcaceae</taxon>
        <taxon>Deinococcus</taxon>
    </lineage>
</organism>
<comment type="caution">
    <text evidence="3">The sequence shown here is derived from an EMBL/GenBank/DDBJ whole genome shotgun (WGS) entry which is preliminary data.</text>
</comment>
<dbReference type="SUPFAM" id="SSF100950">
    <property type="entry name" value="NagB/RpiA/CoA transferase-like"/>
    <property type="match status" value="1"/>
</dbReference>